<protein>
    <submittedName>
        <fullName evidence="1">Uncharacterized protein</fullName>
    </submittedName>
</protein>
<accession>A0A6H2A2X0</accession>
<name>A0A6H2A2X0_9ZZZZ</name>
<evidence type="ECO:0000313" key="1">
    <source>
        <dbReference type="EMBL" id="QJA54533.1"/>
    </source>
</evidence>
<gene>
    <name evidence="1" type="ORF">TM448A05239_0003</name>
</gene>
<reference evidence="1" key="1">
    <citation type="submission" date="2020-03" db="EMBL/GenBank/DDBJ databases">
        <title>The deep terrestrial virosphere.</title>
        <authorList>
            <person name="Holmfeldt K."/>
            <person name="Nilsson E."/>
            <person name="Simone D."/>
            <person name="Lopez-Fernandez M."/>
            <person name="Wu X."/>
            <person name="de Brujin I."/>
            <person name="Lundin D."/>
            <person name="Andersson A."/>
            <person name="Bertilsson S."/>
            <person name="Dopson M."/>
        </authorList>
    </citation>
    <scope>NUCLEOTIDE SEQUENCE</scope>
    <source>
        <strain evidence="1">TM448A05239</strain>
    </source>
</reference>
<sequence>MIWRIRIGRWRFTWTMARTQHVIGVNSILDNGAHILMWDFDDVKLPTVRETLEYVQRVYELPPIYILETKRKSNYIAYCFKRVPWRKAVEIICSTPNVDYGFIKYGVYRQHFTLRVTPKGKRKPVLIHIIPSGVKEDAYITHLRNWVRYETLEDGQEVKVKELRLK</sequence>
<organism evidence="1">
    <name type="scientific">viral metagenome</name>
    <dbReference type="NCBI Taxonomy" id="1070528"/>
    <lineage>
        <taxon>unclassified sequences</taxon>
        <taxon>metagenomes</taxon>
        <taxon>organismal metagenomes</taxon>
    </lineage>
</organism>
<dbReference type="AlphaFoldDB" id="A0A6H2A2X0"/>
<proteinExistence type="predicted"/>
<dbReference type="EMBL" id="MT144515">
    <property type="protein sequence ID" value="QJA54533.1"/>
    <property type="molecule type" value="Genomic_DNA"/>
</dbReference>